<dbReference type="GO" id="GO:0006777">
    <property type="term" value="P:Mo-molybdopterin cofactor biosynthetic process"/>
    <property type="evidence" value="ECO:0007669"/>
    <property type="project" value="UniProtKB-UniRule"/>
</dbReference>
<dbReference type="InterPro" id="IPR028886">
    <property type="entry name" value="MoCo_sulfurase"/>
</dbReference>
<comment type="catalytic activity">
    <reaction evidence="4">
        <text>Mo-molybdopterin + L-cysteine + AH2 = thio-Mo-molybdopterin + L-alanine + A + H2O</text>
        <dbReference type="Rhea" id="RHEA:42636"/>
        <dbReference type="ChEBI" id="CHEBI:13193"/>
        <dbReference type="ChEBI" id="CHEBI:15377"/>
        <dbReference type="ChEBI" id="CHEBI:17499"/>
        <dbReference type="ChEBI" id="CHEBI:35235"/>
        <dbReference type="ChEBI" id="CHEBI:57972"/>
        <dbReference type="ChEBI" id="CHEBI:71302"/>
        <dbReference type="ChEBI" id="CHEBI:82685"/>
        <dbReference type="EC" id="2.8.1.9"/>
    </reaction>
</comment>
<dbReference type="GO" id="GO:0030151">
    <property type="term" value="F:molybdenum ion binding"/>
    <property type="evidence" value="ECO:0007669"/>
    <property type="project" value="UniProtKB-UniRule"/>
</dbReference>
<evidence type="ECO:0000256" key="2">
    <source>
        <dbReference type="ARBA" id="ARBA00022898"/>
    </source>
</evidence>
<evidence type="ECO:0000256" key="4">
    <source>
        <dbReference type="HAMAP-Rule" id="MF_03050"/>
    </source>
</evidence>
<feature type="active site" evidence="4">
    <location>
        <position position="488"/>
    </location>
</feature>
<dbReference type="Proteomes" id="UP001251528">
    <property type="component" value="Unassembled WGS sequence"/>
</dbReference>
<dbReference type="SUPFAM" id="SSF53383">
    <property type="entry name" value="PLP-dependent transferases"/>
    <property type="match status" value="1"/>
</dbReference>
<dbReference type="GO" id="GO:0016829">
    <property type="term" value="F:lyase activity"/>
    <property type="evidence" value="ECO:0007669"/>
    <property type="project" value="UniProtKB-UniRule"/>
</dbReference>
<dbReference type="PROSITE" id="PS51340">
    <property type="entry name" value="MOSC"/>
    <property type="match status" value="1"/>
</dbReference>
<comment type="caution">
    <text evidence="7">The sequence shown here is derived from an EMBL/GenBank/DDBJ whole genome shotgun (WGS) entry which is preliminary data.</text>
</comment>
<dbReference type="InterPro" id="IPR005302">
    <property type="entry name" value="MoCF_Sase_C"/>
</dbReference>
<feature type="region of interest" description="Disordered" evidence="5">
    <location>
        <begin position="47"/>
        <end position="75"/>
    </location>
</feature>
<evidence type="ECO:0000313" key="8">
    <source>
        <dbReference type="Proteomes" id="UP001251528"/>
    </source>
</evidence>
<keyword evidence="2 4" id="KW-0663">Pyridoxal phosphate</keyword>
<accession>A0AAJ0CMT2</accession>
<dbReference type="SUPFAM" id="SSF141673">
    <property type="entry name" value="MOSC N-terminal domain-like"/>
    <property type="match status" value="1"/>
</dbReference>
<dbReference type="Pfam" id="PF03473">
    <property type="entry name" value="MOSC"/>
    <property type="match status" value="1"/>
</dbReference>
<dbReference type="EC" id="2.8.1.9" evidence="4"/>
<dbReference type="GO" id="GO:0030170">
    <property type="term" value="F:pyridoxal phosphate binding"/>
    <property type="evidence" value="ECO:0007669"/>
    <property type="project" value="UniProtKB-UniRule"/>
</dbReference>
<keyword evidence="1 4" id="KW-0808">Transferase</keyword>
<dbReference type="PANTHER" id="PTHR14237:SF80">
    <property type="entry name" value="MOLYBDENUM COFACTOR SULFURASE"/>
    <property type="match status" value="1"/>
</dbReference>
<dbReference type="InterPro" id="IPR015424">
    <property type="entry name" value="PyrdxlP-dep_Trfase"/>
</dbReference>
<evidence type="ECO:0000313" key="7">
    <source>
        <dbReference type="EMBL" id="KAK2596253.1"/>
    </source>
</evidence>
<organism evidence="7 8">
    <name type="scientific">Conoideocrella luteorostrata</name>
    <dbReference type="NCBI Taxonomy" id="1105319"/>
    <lineage>
        <taxon>Eukaryota</taxon>
        <taxon>Fungi</taxon>
        <taxon>Dikarya</taxon>
        <taxon>Ascomycota</taxon>
        <taxon>Pezizomycotina</taxon>
        <taxon>Sordariomycetes</taxon>
        <taxon>Hypocreomycetidae</taxon>
        <taxon>Hypocreales</taxon>
        <taxon>Clavicipitaceae</taxon>
        <taxon>Conoideocrella</taxon>
    </lineage>
</organism>
<comment type="similarity">
    <text evidence="4">Belongs to the class-V pyridoxal-phosphate-dependent aminotransferase family. MOCOS subfamily.</text>
</comment>
<keyword evidence="3 4" id="KW-0501">Molybdenum cofactor biosynthesis</keyword>
<dbReference type="AlphaFoldDB" id="A0AAJ0CMT2"/>
<evidence type="ECO:0000256" key="5">
    <source>
        <dbReference type="SAM" id="MobiDB-lite"/>
    </source>
</evidence>
<dbReference type="Gene3D" id="3.40.640.10">
    <property type="entry name" value="Type I PLP-dependent aspartate aminotransferase-like (Major domain)"/>
    <property type="match status" value="1"/>
</dbReference>
<evidence type="ECO:0000259" key="6">
    <source>
        <dbReference type="PROSITE" id="PS51340"/>
    </source>
</evidence>
<evidence type="ECO:0000256" key="3">
    <source>
        <dbReference type="ARBA" id="ARBA00023150"/>
    </source>
</evidence>
<feature type="domain" description="MOSC" evidence="6">
    <location>
        <begin position="744"/>
        <end position="903"/>
    </location>
</feature>
<dbReference type="InterPro" id="IPR000192">
    <property type="entry name" value="Aminotrans_V_dom"/>
</dbReference>
<feature type="modified residue" description="N6-(pyridoxal phosphate)lysine" evidence="4">
    <location>
        <position position="325"/>
    </location>
</feature>
<dbReference type="EMBL" id="JASWJB010000116">
    <property type="protein sequence ID" value="KAK2596253.1"/>
    <property type="molecule type" value="Genomic_DNA"/>
</dbReference>
<comment type="cofactor">
    <cofactor evidence="4">
        <name>pyridoxal 5'-phosphate</name>
        <dbReference type="ChEBI" id="CHEBI:597326"/>
    </cofactor>
</comment>
<proteinExistence type="inferred from homology"/>
<sequence length="903" mass="100163">MSALGLYRQAVLGSEDQRLCQRFNEPEHARLALVLDLTGNESHKLSAEISTPHRTSRMPSLTVAESPATGTSADREIYDNRIEQMRRDEYPMLRGKRGRPISYDRSRHLLTRSPGQTYLDHAGMAIPSRSLIDAFSKTMSSNIFGNPHSELVSSPQSTGTIEDTRLRVLQMFNADPADFDLIFVANATAGVKLVAESFRSAPGGFDYIYHQSSHTSLVGLRQEAHNSVCLGNTAINDWLAGGPSPLRMERQQRLTLFSYPAQSNFDGSRFPLDWPWRQRKRTQGDAGDGVQSFSLLDAAAYASTALLDLSNTNQAPDFTVVSFYKIFGFPDLGGLIVRRESAPILLNRRYFGGGTVESVVCEGEPWHARKSQSIHEALEDGTLPIHSIVALGAAMITHRHLFCSMQEISHHTSFLIRKLHNLLADLRHGNGSPVCILYSKKSSIISGEISGPIVAFNMLTEAGQWVSPGEFQKLAILKGFHTRVGGVCNPGGIATALDLSSTDIKNNFSLGIRCGEENDIIRGRPTGVIRVSLGAMSTQSDITNFIHFLREFYTSTKSTSETMSIRNSKQLSALFVEDIVVFPIKSCQGFRVPRGQSWHVRAQGLVWDREWCLVNRATNRLMTLKRYPRMAFIRPFISLHQNMMKIQFGANGSEYPPSYISIPLSSDMTSGCLDLEVERVKVSTGFETLVRKYVSETLNNFFSNAVGTPCALARICHRGQIENTQEPGLGFKEVTMPGAFPDPDRLSSYDTGTKAVENTSGSFSNESPILAINMASLYQLNKDIEAVSGQPVSPDSFRANLILRPSQYASLESAYCEDRWSRVQIGRLKFNVLGPCQRCHMICIDPRTSIRRPEPYVTLSKTRRFGGKIFFGSHLAMINSELEMYGSGEVHAIQTGYEVVACT</sequence>
<dbReference type="InterPro" id="IPR015421">
    <property type="entry name" value="PyrdxlP-dep_Trfase_major"/>
</dbReference>
<feature type="compositionally biased region" description="Polar residues" evidence="5">
    <location>
        <begin position="48"/>
        <end position="59"/>
    </location>
</feature>
<dbReference type="Pfam" id="PF00266">
    <property type="entry name" value="Aminotran_5"/>
    <property type="match status" value="1"/>
</dbReference>
<reference evidence="7" key="1">
    <citation type="submission" date="2023-06" db="EMBL/GenBank/DDBJ databases">
        <title>Conoideocrella luteorostrata (Hypocreales: Clavicipitaceae), a potential biocontrol fungus for elongate hemlock scale in United States Christmas tree production areas.</title>
        <authorList>
            <person name="Barrett H."/>
            <person name="Lovett B."/>
            <person name="Macias A.M."/>
            <person name="Stajich J.E."/>
            <person name="Kasson M.T."/>
        </authorList>
    </citation>
    <scope>NUCLEOTIDE SEQUENCE</scope>
    <source>
        <strain evidence="7">ARSEF 14590</strain>
    </source>
</reference>
<keyword evidence="8" id="KW-1185">Reference proteome</keyword>
<evidence type="ECO:0000256" key="1">
    <source>
        <dbReference type="ARBA" id="ARBA00022679"/>
    </source>
</evidence>
<comment type="function">
    <text evidence="4">Sulfurates the molybdenum cofactor. Sulfation of molybdenum is essential for xanthine dehydrogenase (XDH) and aldehyde oxidase (ADO) enzymes in which molybdenum cofactor is liganded by 1 oxygen and 1 sulfur atom in active form.</text>
</comment>
<gene>
    <name evidence="4" type="primary">hxB</name>
    <name evidence="7" type="ORF">QQS21_006345</name>
</gene>
<dbReference type="PANTHER" id="PTHR14237">
    <property type="entry name" value="MOLYBDOPTERIN COFACTOR SULFURASE MOSC"/>
    <property type="match status" value="1"/>
</dbReference>
<dbReference type="InterPro" id="IPR005303">
    <property type="entry name" value="MOCOS_middle"/>
</dbReference>
<dbReference type="Pfam" id="PF03476">
    <property type="entry name" value="MOSC_N"/>
    <property type="match status" value="1"/>
</dbReference>
<dbReference type="GO" id="GO:0008265">
    <property type="term" value="F:molybdenum cofactor sulfurtransferase activity"/>
    <property type="evidence" value="ECO:0007669"/>
    <property type="project" value="UniProtKB-UniRule"/>
</dbReference>
<dbReference type="HAMAP" id="MF_03050">
    <property type="entry name" value="MOCOS"/>
    <property type="match status" value="1"/>
</dbReference>
<name>A0AAJ0CMT2_9HYPO</name>
<protein>
    <recommendedName>
        <fullName evidence="4">Molybdenum cofactor sulfurase</fullName>
        <shortName evidence="4">MCS</shortName>
        <shortName evidence="4">MOS</shortName>
        <shortName evidence="4">MoCo sulfurase</shortName>
        <ecNumber evidence="4">2.8.1.9</ecNumber>
    </recommendedName>
    <alternativeName>
        <fullName evidence="4">Molybdenum cofactor sulfurtransferase</fullName>
    </alternativeName>
</protein>